<dbReference type="InterPro" id="IPR013744">
    <property type="entry name" value="SidJ"/>
</dbReference>
<dbReference type="AlphaFoldDB" id="A0AAE0IBV9"/>
<dbReference type="PANTHER" id="PTHR31591:SF7">
    <property type="entry name" value="DUF1749-DOMAIN-CONTAINING PROTEIN"/>
    <property type="match status" value="1"/>
</dbReference>
<comment type="caution">
    <text evidence="1">The sequence shown here is derived from an EMBL/GenBank/DDBJ whole genome shotgun (WGS) entry which is preliminary data.</text>
</comment>
<organism evidence="1 2">
    <name type="scientific">Apodospora peruviana</name>
    <dbReference type="NCBI Taxonomy" id="516989"/>
    <lineage>
        <taxon>Eukaryota</taxon>
        <taxon>Fungi</taxon>
        <taxon>Dikarya</taxon>
        <taxon>Ascomycota</taxon>
        <taxon>Pezizomycotina</taxon>
        <taxon>Sordariomycetes</taxon>
        <taxon>Sordariomycetidae</taxon>
        <taxon>Sordariales</taxon>
        <taxon>Lasiosphaeriaceae</taxon>
        <taxon>Apodospora</taxon>
    </lineage>
</organism>
<dbReference type="Pfam" id="PF08538">
    <property type="entry name" value="DUF1749"/>
    <property type="match status" value="1"/>
</dbReference>
<proteinExistence type="predicted"/>
<keyword evidence="2" id="KW-1185">Reference proteome</keyword>
<dbReference type="GO" id="GO:0016757">
    <property type="term" value="F:glycosyltransferase activity"/>
    <property type="evidence" value="ECO:0007669"/>
    <property type="project" value="UniProtKB-KW"/>
</dbReference>
<reference evidence="1" key="1">
    <citation type="journal article" date="2023" name="Mol. Phylogenet. Evol.">
        <title>Genome-scale phylogeny and comparative genomics of the fungal order Sordariales.</title>
        <authorList>
            <person name="Hensen N."/>
            <person name="Bonometti L."/>
            <person name="Westerberg I."/>
            <person name="Brannstrom I.O."/>
            <person name="Guillou S."/>
            <person name="Cros-Aarteil S."/>
            <person name="Calhoun S."/>
            <person name="Haridas S."/>
            <person name="Kuo A."/>
            <person name="Mondo S."/>
            <person name="Pangilinan J."/>
            <person name="Riley R."/>
            <person name="LaButti K."/>
            <person name="Andreopoulos B."/>
            <person name="Lipzen A."/>
            <person name="Chen C."/>
            <person name="Yan M."/>
            <person name="Daum C."/>
            <person name="Ng V."/>
            <person name="Clum A."/>
            <person name="Steindorff A."/>
            <person name="Ohm R.A."/>
            <person name="Martin F."/>
            <person name="Silar P."/>
            <person name="Natvig D.O."/>
            <person name="Lalanne C."/>
            <person name="Gautier V."/>
            <person name="Ament-Velasquez S.L."/>
            <person name="Kruys A."/>
            <person name="Hutchinson M.I."/>
            <person name="Powell A.J."/>
            <person name="Barry K."/>
            <person name="Miller A.N."/>
            <person name="Grigoriev I.V."/>
            <person name="Debuchy R."/>
            <person name="Gladieux P."/>
            <person name="Hiltunen Thoren M."/>
            <person name="Johannesson H."/>
        </authorList>
    </citation>
    <scope>NUCLEOTIDE SEQUENCE</scope>
    <source>
        <strain evidence="1">CBS 118394</strain>
    </source>
</reference>
<accession>A0AAE0IBV9</accession>
<evidence type="ECO:0000313" key="1">
    <source>
        <dbReference type="EMBL" id="KAK3322133.1"/>
    </source>
</evidence>
<gene>
    <name evidence="1" type="ORF">B0H66DRAFT_553477</name>
</gene>
<dbReference type="InterPro" id="IPR029058">
    <property type="entry name" value="AB_hydrolase_fold"/>
</dbReference>
<dbReference type="PANTHER" id="PTHR31591">
    <property type="entry name" value="UPF0613 PROTEIN PB24D3.06C"/>
    <property type="match status" value="1"/>
</dbReference>
<dbReference type="SUPFAM" id="SSF53474">
    <property type="entry name" value="alpha/beta-Hydrolases"/>
    <property type="match status" value="1"/>
</dbReference>
<evidence type="ECO:0000313" key="2">
    <source>
        <dbReference type="Proteomes" id="UP001283341"/>
    </source>
</evidence>
<sequence>MAASSSSGNTTFAVTVHEYLPTSTSQRPSHAYEYSSSSASNALVFIGGLGDGPHDVPYIRTIAASVSSLSYSVFEVRLSSAKSGWGYSSLEQDVDELTAFVRYLRQTLRKENVVLMGHSTGSQDCMEYLLRRKEEGVDVDGVILQGPVSDREAIGMEASSKDIETSVEWARKMISEGRKDEIMPGDKFLNVFGHGPVTAYRWFSLAAKGGDDDYFSSDLSDEELARIWGRLDRGGARVLIVLSAEDEHVPKSVDIGKVVERWKEAGGSAVSELSGFIPGANHRVEKPEAQEWLANRVARFLESLD</sequence>
<name>A0AAE0IBV9_9PEZI</name>
<keyword evidence="1" id="KW-0808">Transferase</keyword>
<keyword evidence="1" id="KW-0328">Glycosyltransferase</keyword>
<dbReference type="EMBL" id="JAUEDM010000003">
    <property type="protein sequence ID" value="KAK3322133.1"/>
    <property type="molecule type" value="Genomic_DNA"/>
</dbReference>
<protein>
    <submittedName>
        <fullName evidence="1">Dolichol-phosphate mannosyltransferase</fullName>
    </submittedName>
</protein>
<reference evidence="1" key="2">
    <citation type="submission" date="2023-06" db="EMBL/GenBank/DDBJ databases">
        <authorList>
            <consortium name="Lawrence Berkeley National Laboratory"/>
            <person name="Haridas S."/>
            <person name="Hensen N."/>
            <person name="Bonometti L."/>
            <person name="Westerberg I."/>
            <person name="Brannstrom I.O."/>
            <person name="Guillou S."/>
            <person name="Cros-Aarteil S."/>
            <person name="Calhoun S."/>
            <person name="Kuo A."/>
            <person name="Mondo S."/>
            <person name="Pangilinan J."/>
            <person name="Riley R."/>
            <person name="Labutti K."/>
            <person name="Andreopoulos B."/>
            <person name="Lipzen A."/>
            <person name="Chen C."/>
            <person name="Yanf M."/>
            <person name="Daum C."/>
            <person name="Ng V."/>
            <person name="Clum A."/>
            <person name="Steindorff A."/>
            <person name="Ohm R."/>
            <person name="Martin F."/>
            <person name="Silar P."/>
            <person name="Natvig D."/>
            <person name="Lalanne C."/>
            <person name="Gautier V."/>
            <person name="Ament-Velasquez S.L."/>
            <person name="Kruys A."/>
            <person name="Hutchinson M.I."/>
            <person name="Powell A.J."/>
            <person name="Barry K."/>
            <person name="Miller A.N."/>
            <person name="Grigoriev I.V."/>
            <person name="Debuchy R."/>
            <person name="Gladieux P."/>
            <person name="Thoren M.H."/>
            <person name="Johannesson H."/>
        </authorList>
    </citation>
    <scope>NUCLEOTIDE SEQUENCE</scope>
    <source>
        <strain evidence="1">CBS 118394</strain>
    </source>
</reference>
<dbReference type="Gene3D" id="3.40.50.1820">
    <property type="entry name" value="alpha/beta hydrolase"/>
    <property type="match status" value="1"/>
</dbReference>
<dbReference type="Proteomes" id="UP001283341">
    <property type="component" value="Unassembled WGS sequence"/>
</dbReference>